<dbReference type="InterPro" id="IPR001611">
    <property type="entry name" value="Leu-rich_rpt"/>
</dbReference>
<keyword evidence="5 11" id="KW-0812">Transmembrane</keyword>
<dbReference type="FunFam" id="3.80.10.10:FF:000041">
    <property type="entry name" value="LRR receptor-like serine/threonine-protein kinase ERECTA"/>
    <property type="match status" value="1"/>
</dbReference>
<dbReference type="OrthoDB" id="749832at2759"/>
<dbReference type="Proteomes" id="UP000504607">
    <property type="component" value="Unplaced"/>
</dbReference>
<evidence type="ECO:0000256" key="2">
    <source>
        <dbReference type="ARBA" id="ARBA00009592"/>
    </source>
</evidence>
<evidence type="ECO:0000256" key="10">
    <source>
        <dbReference type="ARBA" id="ARBA00023180"/>
    </source>
</evidence>
<dbReference type="Pfam" id="PF08263">
    <property type="entry name" value="LRRNT_2"/>
    <property type="match status" value="1"/>
</dbReference>
<dbReference type="Pfam" id="PF00560">
    <property type="entry name" value="LRR_1"/>
    <property type="match status" value="10"/>
</dbReference>
<dbReference type="FunFam" id="3.80.10.10:FF:000095">
    <property type="entry name" value="LRR receptor-like serine/threonine-protein kinase GSO1"/>
    <property type="match status" value="1"/>
</dbReference>
<dbReference type="InterPro" id="IPR046956">
    <property type="entry name" value="RLP23-like"/>
</dbReference>
<proteinExistence type="inferred from homology"/>
<evidence type="ECO:0000313" key="15">
    <source>
        <dbReference type="Proteomes" id="UP000504607"/>
    </source>
</evidence>
<feature type="signal peptide" evidence="12">
    <location>
        <begin position="1"/>
        <end position="20"/>
    </location>
</feature>
<dbReference type="Pfam" id="PF13855">
    <property type="entry name" value="LRR_8"/>
    <property type="match status" value="1"/>
</dbReference>
<keyword evidence="10" id="KW-0325">Glycoprotein</keyword>
<dbReference type="SMART" id="SM00369">
    <property type="entry name" value="LRR_TYP"/>
    <property type="match status" value="10"/>
</dbReference>
<feature type="domain" description="Disease resistance R13L4/SHOC-2-like LRR" evidence="14">
    <location>
        <begin position="354"/>
        <end position="541"/>
    </location>
</feature>
<dbReference type="GO" id="GO:0005886">
    <property type="term" value="C:plasma membrane"/>
    <property type="evidence" value="ECO:0007669"/>
    <property type="project" value="UniProtKB-SubCell"/>
</dbReference>
<dbReference type="InterPro" id="IPR055414">
    <property type="entry name" value="LRR_R13L4/SHOC2-like"/>
</dbReference>
<evidence type="ECO:0000256" key="3">
    <source>
        <dbReference type="ARBA" id="ARBA00022475"/>
    </source>
</evidence>
<keyword evidence="6 12" id="KW-0732">Signal</keyword>
<dbReference type="AlphaFoldDB" id="A0A8N4F294"/>
<keyword evidence="15" id="KW-1185">Reference proteome</keyword>
<dbReference type="FunFam" id="3.80.10.10:FF:000111">
    <property type="entry name" value="LRR receptor-like serine/threonine-protein kinase ERECTA"/>
    <property type="match status" value="1"/>
</dbReference>
<feature type="chain" id="PRO_5035423017" evidence="12">
    <location>
        <begin position="21"/>
        <end position="1024"/>
    </location>
</feature>
<evidence type="ECO:0000256" key="1">
    <source>
        <dbReference type="ARBA" id="ARBA00004251"/>
    </source>
</evidence>
<keyword evidence="7" id="KW-0677">Repeat</keyword>
<accession>A0A8N4F294</accession>
<dbReference type="SMART" id="SM00365">
    <property type="entry name" value="LRR_SD22"/>
    <property type="match status" value="8"/>
</dbReference>
<dbReference type="InterPro" id="IPR013210">
    <property type="entry name" value="LRR_N_plant-typ"/>
</dbReference>
<evidence type="ECO:0000259" key="14">
    <source>
        <dbReference type="Pfam" id="PF23598"/>
    </source>
</evidence>
<evidence type="ECO:0000256" key="4">
    <source>
        <dbReference type="ARBA" id="ARBA00022614"/>
    </source>
</evidence>
<evidence type="ECO:0000256" key="11">
    <source>
        <dbReference type="SAM" id="Phobius"/>
    </source>
</evidence>
<name>A0A8N4F294_ELAGV</name>
<dbReference type="PANTHER" id="PTHR48063:SF112">
    <property type="entry name" value="RECEPTOR LIKE PROTEIN 30-LIKE"/>
    <property type="match status" value="1"/>
</dbReference>
<reference evidence="16" key="1">
    <citation type="submission" date="2025-08" db="UniProtKB">
        <authorList>
            <consortium name="RefSeq"/>
        </authorList>
    </citation>
    <scope>IDENTIFICATION</scope>
</reference>
<dbReference type="Gene3D" id="3.80.10.10">
    <property type="entry name" value="Ribonuclease Inhibitor"/>
    <property type="match status" value="4"/>
</dbReference>
<feature type="domain" description="Leucine-rich repeat-containing N-terminal plant-type" evidence="13">
    <location>
        <begin position="37"/>
        <end position="72"/>
    </location>
</feature>
<sequence>MDLKGTQLLLLLLFFAFLCAQVSKLSGDSIPGCIPIERNALLGFKEGLKDPTNRLSSWVGDDCCTWEGVACDNRTGHIVKLDLRNPYPFSDIGDLPYNHWSLGGELKPSMLALKHLNYLDLSMNNFGGIRIPEFMGSFRLLKYLNISRAGLGGIIPHQIGNLSSLQYLDLYNDLDPSFIVPVREFSIDNALWISHLSSLRYLNMQNVKFKEGAHWLEALNMLPSIVEIHLPLCDISTIPVSLPHVNFSSLSVLDLSMNSINSTVPGWLFNISSLEYLDLSNNFISIIIPPAIKNLASLNFLDLNGNPFLEGKIATALGDLCKLQHLGLSNINISKNLNEFDEVFAGCIKNSLETLHMQNTQLSGYLPEWLGDFKMLKSLYLYDNSIFGPLPASLGRLSALQEFSLSNNKLNGTIPRSLGRLAELVYIDLANNMLNGTIPESLERLTELVSLDLSYNFLEGLISEEHFANLTKLNYLDLSKNQLILNLALDWIPPFQLSELYIGSCKLGPRSDLDMSSTGISNTLPDWFWRSFSQIQNLDISNNGITGSVPDLIDFIYLESFNLSSNHFEGPLPNFNSSMLSLLDLSNNSFSGVIHPDIGKSMPNLIYLSLSTNNLSGEIPLSLCQLDLSLLDLSKNLFFGELPYCWNHSLNIMVMDFSSNNLSGSIPPSIYSLPNLESLHLSDNNLSGELPLSLKSCVYLNTLDLGQNGFTGAIPIWIGESLLSLKILSLRSNKLVGNIPPNLSRLSALQILDLAHNNLSGSISSRFGNFTAMKVLRKTYETILDNQNEARAVASYKDKIQVTIKGTNIEYAILLPLVIAIDLSDNNLSGIIPKELTNLFGLVSLNFSENHLTGEITEKISALQQLESLDLSRNNLFGEIPSSMIALTFLSYLNLSYNNLSGKIPTGNQLQTFSDPSIYAGNPGLCGFPLPQKCKDNETNHSPNAIGGDEQNDNAMDEEGFEMKWLYMGMGPGFALGFWTIFGPLLFNRKWREAYFRHIDQVYDMVYVAVAVFFSRFKEHRVGA</sequence>
<evidence type="ECO:0000256" key="7">
    <source>
        <dbReference type="ARBA" id="ARBA00022737"/>
    </source>
</evidence>
<dbReference type="Pfam" id="PF23598">
    <property type="entry name" value="LRR_14"/>
    <property type="match status" value="1"/>
</dbReference>
<protein>
    <submittedName>
        <fullName evidence="16">LOW QUALITY PROTEIN: receptor-like protein EIX2</fullName>
    </submittedName>
</protein>
<keyword evidence="9 11" id="KW-0472">Membrane</keyword>
<dbReference type="PRINTS" id="PR00019">
    <property type="entry name" value="LEURICHRPT"/>
</dbReference>
<comment type="similarity">
    <text evidence="2">Belongs to the RLP family.</text>
</comment>
<evidence type="ECO:0000259" key="13">
    <source>
        <dbReference type="Pfam" id="PF08263"/>
    </source>
</evidence>
<dbReference type="InterPro" id="IPR003591">
    <property type="entry name" value="Leu-rich_rpt_typical-subtyp"/>
</dbReference>
<gene>
    <name evidence="16" type="primary">LOC105036171</name>
</gene>
<dbReference type="PANTHER" id="PTHR48063">
    <property type="entry name" value="LRR RECEPTOR-LIKE KINASE"/>
    <property type="match status" value="1"/>
</dbReference>
<evidence type="ECO:0000313" key="16">
    <source>
        <dbReference type="RefSeq" id="XP_029117981.1"/>
    </source>
</evidence>
<evidence type="ECO:0000256" key="9">
    <source>
        <dbReference type="ARBA" id="ARBA00023136"/>
    </source>
</evidence>
<dbReference type="InterPro" id="IPR032675">
    <property type="entry name" value="LRR_dom_sf"/>
</dbReference>
<feature type="transmembrane region" description="Helical" evidence="11">
    <location>
        <begin position="965"/>
        <end position="987"/>
    </location>
</feature>
<evidence type="ECO:0000256" key="8">
    <source>
        <dbReference type="ARBA" id="ARBA00022989"/>
    </source>
</evidence>
<evidence type="ECO:0000256" key="6">
    <source>
        <dbReference type="ARBA" id="ARBA00022729"/>
    </source>
</evidence>
<comment type="subcellular location">
    <subcellularLocation>
        <location evidence="1">Cell membrane</location>
        <topology evidence="1">Single-pass type I membrane protein</topology>
    </subcellularLocation>
</comment>
<evidence type="ECO:0000256" key="12">
    <source>
        <dbReference type="SAM" id="SignalP"/>
    </source>
</evidence>
<keyword evidence="8 11" id="KW-1133">Transmembrane helix</keyword>
<dbReference type="RefSeq" id="XP_029117981.1">
    <property type="nucleotide sequence ID" value="XM_029262148.1"/>
</dbReference>
<keyword evidence="4" id="KW-0433">Leucine-rich repeat</keyword>
<keyword evidence="3" id="KW-1003">Cell membrane</keyword>
<organism evidence="15 16">
    <name type="scientific">Elaeis guineensis var. tenera</name>
    <name type="common">Oil palm</name>
    <dbReference type="NCBI Taxonomy" id="51953"/>
    <lineage>
        <taxon>Eukaryota</taxon>
        <taxon>Viridiplantae</taxon>
        <taxon>Streptophyta</taxon>
        <taxon>Embryophyta</taxon>
        <taxon>Tracheophyta</taxon>
        <taxon>Spermatophyta</taxon>
        <taxon>Magnoliopsida</taxon>
        <taxon>Liliopsida</taxon>
        <taxon>Arecaceae</taxon>
        <taxon>Arecoideae</taxon>
        <taxon>Cocoseae</taxon>
        <taxon>Elaeidinae</taxon>
        <taxon>Elaeis</taxon>
    </lineage>
</organism>
<evidence type="ECO:0000256" key="5">
    <source>
        <dbReference type="ARBA" id="ARBA00022692"/>
    </source>
</evidence>
<dbReference type="SUPFAM" id="SSF52058">
    <property type="entry name" value="L domain-like"/>
    <property type="match status" value="4"/>
</dbReference>